<evidence type="ECO:0000256" key="5">
    <source>
        <dbReference type="ARBA" id="ARBA00023136"/>
    </source>
</evidence>
<dbReference type="GO" id="GO:0005886">
    <property type="term" value="C:plasma membrane"/>
    <property type="evidence" value="ECO:0007669"/>
    <property type="project" value="UniProtKB-SubCell"/>
</dbReference>
<feature type="transmembrane region" description="Helical" evidence="6">
    <location>
        <begin position="156"/>
        <end position="176"/>
    </location>
</feature>
<gene>
    <name evidence="9" type="primary">rhtC_4</name>
    <name evidence="9" type="ORF">VSP9026_04556</name>
    <name evidence="8" type="ORF">Vspart_03732</name>
</gene>
<evidence type="ECO:0000313" key="11">
    <source>
        <dbReference type="Proteomes" id="UP000515264"/>
    </source>
</evidence>
<evidence type="ECO:0000313" key="9">
    <source>
        <dbReference type="EMBL" id="SIO96743.1"/>
    </source>
</evidence>
<reference evidence="8 11" key="3">
    <citation type="journal article" date="2020" name="J. Nat. Prod.">
        <title>Genomics-Metabolomics Profiling Disclosed Marine Vibrio spartinae 3.6 as a Producer of a New Branched Side Chain Prodigiosin.</title>
        <authorList>
            <person name="Vitale G.A."/>
            <person name="Sciarretta M."/>
            <person name="Palma Esposito F."/>
            <person name="January G.G."/>
            <person name="Giaccio M."/>
            <person name="Bunk B."/>
            <person name="Sproer C."/>
            <person name="Bajerski F."/>
            <person name="Power D."/>
            <person name="Festa C."/>
            <person name="Monti M.C."/>
            <person name="D'Auria M.V."/>
            <person name="de Pascale D."/>
        </authorList>
    </citation>
    <scope>NUCLEOTIDE SEQUENCE [LARGE SCALE GENOMIC DNA]</scope>
    <source>
        <strain evidence="8 11">3.6</strain>
    </source>
</reference>
<feature type="transmembrane region" description="Helical" evidence="6">
    <location>
        <begin position="126"/>
        <end position="144"/>
    </location>
</feature>
<evidence type="ECO:0000313" key="10">
    <source>
        <dbReference type="Proteomes" id="UP000184774"/>
    </source>
</evidence>
<comment type="subcellular location">
    <subcellularLocation>
        <location evidence="1">Cell membrane</location>
        <topology evidence="1">Multi-pass membrane protein</topology>
    </subcellularLocation>
</comment>
<evidence type="ECO:0000256" key="6">
    <source>
        <dbReference type="SAM" id="Phobius"/>
    </source>
</evidence>
<dbReference type="EMBL" id="FSSB01000058">
    <property type="protein sequence ID" value="SIO96743.1"/>
    <property type="molecule type" value="Genomic_DNA"/>
</dbReference>
<protein>
    <submittedName>
        <fullName evidence="9">Threonine efflux protein</fullName>
    </submittedName>
</protein>
<dbReference type="PIRSF" id="PIRSF006324">
    <property type="entry name" value="LeuE"/>
    <property type="match status" value="1"/>
</dbReference>
<sequence>MAFSAWLSLFTICLLGAMSPGPSLAMVTKHTLAGGRLNGIATAWAHALGIGMYAFLTIIGLSIVLQKAQWLFQAISLVGAVYLAYLGWKALRSQGGVAANVARGVRISVWQSAKEGLMISMLNPKIALFFTALFSQFITLSHDVTSRMIVVMTPLIVDGLWYTFLTLLFSSAAVLTRLKRKAVLIDRISGVVLIALACRVVVNI</sequence>
<accession>A0A1N6MBE7</accession>
<reference evidence="8" key="2">
    <citation type="submission" date="2019-11" db="EMBL/GenBank/DDBJ databases">
        <authorList>
            <person name="January G."/>
            <person name="Bunk B."/>
        </authorList>
    </citation>
    <scope>NUCLEOTIDE SEQUENCE</scope>
    <source>
        <strain evidence="8">3.6</strain>
    </source>
</reference>
<keyword evidence="2" id="KW-1003">Cell membrane</keyword>
<feature type="chain" id="PRO_5044563030" evidence="7">
    <location>
        <begin position="26"/>
        <end position="204"/>
    </location>
</feature>
<organism evidence="9 10">
    <name type="scientific">Vibrio spartinae</name>
    <dbReference type="NCBI Taxonomy" id="1918945"/>
    <lineage>
        <taxon>Bacteria</taxon>
        <taxon>Pseudomonadati</taxon>
        <taxon>Pseudomonadota</taxon>
        <taxon>Gammaproteobacteria</taxon>
        <taxon>Vibrionales</taxon>
        <taxon>Vibrionaceae</taxon>
        <taxon>Vibrio</taxon>
    </lineage>
</organism>
<dbReference type="PANTHER" id="PTHR30086">
    <property type="entry name" value="ARGININE EXPORTER PROTEIN ARGO"/>
    <property type="match status" value="1"/>
</dbReference>
<dbReference type="Pfam" id="PF01810">
    <property type="entry name" value="LysE"/>
    <property type="match status" value="1"/>
</dbReference>
<dbReference type="AlphaFoldDB" id="A0A1N6MBE7"/>
<keyword evidence="3 6" id="KW-0812">Transmembrane</keyword>
<keyword evidence="11" id="KW-1185">Reference proteome</keyword>
<reference evidence="9 10" key="1">
    <citation type="submission" date="2016-12" db="EMBL/GenBank/DDBJ databases">
        <authorList>
            <person name="Song W.-J."/>
            <person name="Kurnit D.M."/>
        </authorList>
    </citation>
    <scope>NUCLEOTIDE SEQUENCE [LARGE SCALE GENOMIC DNA]</scope>
    <source>
        <strain evidence="9 10">CECT 9026</strain>
    </source>
</reference>
<evidence type="ECO:0000256" key="2">
    <source>
        <dbReference type="ARBA" id="ARBA00022475"/>
    </source>
</evidence>
<dbReference type="PANTHER" id="PTHR30086:SF16">
    <property type="entry name" value="AMINO ACID EFFLUX PERMEASE RHTB FAMILY"/>
    <property type="match status" value="1"/>
</dbReference>
<proteinExistence type="predicted"/>
<dbReference type="GO" id="GO:0015171">
    <property type="term" value="F:amino acid transmembrane transporter activity"/>
    <property type="evidence" value="ECO:0007669"/>
    <property type="project" value="TreeGrafter"/>
</dbReference>
<dbReference type="RefSeq" id="WP_074375133.1">
    <property type="nucleotide sequence ID" value="NZ_AP024908.1"/>
</dbReference>
<evidence type="ECO:0000256" key="3">
    <source>
        <dbReference type="ARBA" id="ARBA00022692"/>
    </source>
</evidence>
<dbReference type="InterPro" id="IPR001123">
    <property type="entry name" value="LeuE-type"/>
</dbReference>
<feature type="signal peptide" evidence="7">
    <location>
        <begin position="1"/>
        <end position="25"/>
    </location>
</feature>
<dbReference type="OrthoDB" id="581870at2"/>
<dbReference type="Proteomes" id="UP000515264">
    <property type="component" value="Chromosome 2"/>
</dbReference>
<name>A0A1N6MBE7_9VIBR</name>
<feature type="transmembrane region" description="Helical" evidence="6">
    <location>
        <begin position="182"/>
        <end position="202"/>
    </location>
</feature>
<evidence type="ECO:0000313" key="8">
    <source>
        <dbReference type="EMBL" id="QMV16344.1"/>
    </source>
</evidence>
<keyword evidence="4 6" id="KW-1133">Transmembrane helix</keyword>
<keyword evidence="5 6" id="KW-0472">Membrane</keyword>
<evidence type="ECO:0000256" key="7">
    <source>
        <dbReference type="SAM" id="SignalP"/>
    </source>
</evidence>
<keyword evidence="7" id="KW-0732">Signal</keyword>
<evidence type="ECO:0000256" key="4">
    <source>
        <dbReference type="ARBA" id="ARBA00022989"/>
    </source>
</evidence>
<dbReference type="Proteomes" id="UP000184774">
    <property type="component" value="Unassembled WGS sequence"/>
</dbReference>
<feature type="transmembrane region" description="Helical" evidence="6">
    <location>
        <begin position="41"/>
        <end position="63"/>
    </location>
</feature>
<evidence type="ECO:0000256" key="1">
    <source>
        <dbReference type="ARBA" id="ARBA00004651"/>
    </source>
</evidence>
<dbReference type="EMBL" id="CP046269">
    <property type="protein sequence ID" value="QMV16344.1"/>
    <property type="molecule type" value="Genomic_DNA"/>
</dbReference>